<dbReference type="SMART" id="SM00717">
    <property type="entry name" value="SANT"/>
    <property type="match status" value="2"/>
</dbReference>
<evidence type="ECO:0000256" key="4">
    <source>
        <dbReference type="ARBA" id="ARBA00023125"/>
    </source>
</evidence>
<dbReference type="Pfam" id="PF00249">
    <property type="entry name" value="Myb_DNA-binding"/>
    <property type="match status" value="2"/>
</dbReference>
<dbReference type="InterPro" id="IPR009057">
    <property type="entry name" value="Homeodomain-like_sf"/>
</dbReference>
<sequence length="240" mass="26900">MGRGRAPCCDKTKVRTGPWSPAEDLRLMNFIQKHGHSNWRALPKQAGLLRCGKSCRLRWINYLRPDVKRGNFTPEEENTIIQLHNSIGNKWSKIASCLPGRTDNEIKNVWNTHLKKRLKKSSSTSSGGPEKIKECSTENSCIELDDSPSSCCLSNSPKEAAVSSSDLDGDLWEVLDSLDPILEPRRRQAGKVQVEGEEVGRWLQLLENELGLANDGDHLPDIITTAMWPNSPSHHHYLGI</sequence>
<dbReference type="GO" id="GO:1990641">
    <property type="term" value="P:response to iron ion starvation"/>
    <property type="evidence" value="ECO:0007669"/>
    <property type="project" value="UniProtKB-ARBA"/>
</dbReference>
<dbReference type="EMBL" id="SDAM02000019">
    <property type="protein sequence ID" value="KAH6837168.1"/>
    <property type="molecule type" value="Genomic_DNA"/>
</dbReference>
<dbReference type="InterPro" id="IPR001005">
    <property type="entry name" value="SANT/Myb"/>
</dbReference>
<dbReference type="PROSITE" id="PS51294">
    <property type="entry name" value="HTH_MYB"/>
    <property type="match status" value="2"/>
</dbReference>
<feature type="domain" description="Myb-like" evidence="7">
    <location>
        <begin position="64"/>
        <end position="114"/>
    </location>
</feature>
<keyword evidence="4" id="KW-0238">DNA-binding</keyword>
<evidence type="ECO:0000256" key="5">
    <source>
        <dbReference type="ARBA" id="ARBA00023163"/>
    </source>
</evidence>
<dbReference type="InterPro" id="IPR015495">
    <property type="entry name" value="Myb_TF_plants"/>
</dbReference>
<evidence type="ECO:0000256" key="6">
    <source>
        <dbReference type="ARBA" id="ARBA00023242"/>
    </source>
</evidence>
<dbReference type="AlphaFoldDB" id="A0AAD4JQC1"/>
<dbReference type="GO" id="GO:0009723">
    <property type="term" value="P:response to ethylene"/>
    <property type="evidence" value="ECO:0007669"/>
    <property type="project" value="UniProtKB-ARBA"/>
</dbReference>
<keyword evidence="6" id="KW-0539">Nucleus</keyword>
<comment type="caution">
    <text evidence="9">The sequence shown here is derived from an EMBL/GenBank/DDBJ whole genome shotgun (WGS) entry which is preliminary data.</text>
</comment>
<evidence type="ECO:0000256" key="2">
    <source>
        <dbReference type="ARBA" id="ARBA00022737"/>
    </source>
</evidence>
<dbReference type="Proteomes" id="UP001190926">
    <property type="component" value="Unassembled WGS sequence"/>
</dbReference>
<dbReference type="GO" id="GO:0005634">
    <property type="term" value="C:nucleus"/>
    <property type="evidence" value="ECO:0007669"/>
    <property type="project" value="UniProtKB-SubCell"/>
</dbReference>
<evidence type="ECO:0000256" key="1">
    <source>
        <dbReference type="ARBA" id="ARBA00004123"/>
    </source>
</evidence>
<feature type="domain" description="HTH myb-type" evidence="8">
    <location>
        <begin position="11"/>
        <end position="63"/>
    </location>
</feature>
<gene>
    <name evidence="9" type="ORF">C2S53_019148</name>
</gene>
<dbReference type="GO" id="GO:1990532">
    <property type="term" value="P:stress response to nickel ion"/>
    <property type="evidence" value="ECO:0007669"/>
    <property type="project" value="UniProtKB-ARBA"/>
</dbReference>
<dbReference type="GO" id="GO:0003677">
    <property type="term" value="F:DNA binding"/>
    <property type="evidence" value="ECO:0007669"/>
    <property type="project" value="UniProtKB-KW"/>
</dbReference>
<evidence type="ECO:0000313" key="10">
    <source>
        <dbReference type="Proteomes" id="UP001190926"/>
    </source>
</evidence>
<evidence type="ECO:0000259" key="7">
    <source>
        <dbReference type="PROSITE" id="PS50090"/>
    </source>
</evidence>
<keyword evidence="10" id="KW-1185">Reference proteome</keyword>
<dbReference type="Gene3D" id="1.10.10.60">
    <property type="entry name" value="Homeodomain-like"/>
    <property type="match status" value="2"/>
</dbReference>
<keyword evidence="3" id="KW-0805">Transcription regulation</keyword>
<evidence type="ECO:0000256" key="3">
    <source>
        <dbReference type="ARBA" id="ARBA00023015"/>
    </source>
</evidence>
<dbReference type="SUPFAM" id="SSF46689">
    <property type="entry name" value="Homeodomain-like"/>
    <property type="match status" value="1"/>
</dbReference>
<dbReference type="InterPro" id="IPR017930">
    <property type="entry name" value="Myb_dom"/>
</dbReference>
<keyword evidence="2" id="KW-0677">Repeat</keyword>
<protein>
    <submittedName>
        <fullName evidence="9">Myb domain protein 58</fullName>
    </submittedName>
</protein>
<proteinExistence type="predicted"/>
<organism evidence="9 10">
    <name type="scientific">Perilla frutescens var. hirtella</name>
    <name type="common">Perilla citriodora</name>
    <name type="synonym">Perilla setoyensis</name>
    <dbReference type="NCBI Taxonomy" id="608512"/>
    <lineage>
        <taxon>Eukaryota</taxon>
        <taxon>Viridiplantae</taxon>
        <taxon>Streptophyta</taxon>
        <taxon>Embryophyta</taxon>
        <taxon>Tracheophyta</taxon>
        <taxon>Spermatophyta</taxon>
        <taxon>Magnoliopsida</taxon>
        <taxon>eudicotyledons</taxon>
        <taxon>Gunneridae</taxon>
        <taxon>Pentapetalae</taxon>
        <taxon>asterids</taxon>
        <taxon>lamiids</taxon>
        <taxon>Lamiales</taxon>
        <taxon>Lamiaceae</taxon>
        <taxon>Nepetoideae</taxon>
        <taxon>Elsholtzieae</taxon>
        <taxon>Perilla</taxon>
    </lineage>
</organism>
<dbReference type="GO" id="GO:0010468">
    <property type="term" value="P:regulation of gene expression"/>
    <property type="evidence" value="ECO:0007669"/>
    <property type="project" value="UniProtKB-ARBA"/>
</dbReference>
<reference evidence="9 10" key="1">
    <citation type="journal article" date="2021" name="Nat. Commun.">
        <title>Incipient diploidization of the medicinal plant Perilla within 10,000 years.</title>
        <authorList>
            <person name="Zhang Y."/>
            <person name="Shen Q."/>
            <person name="Leng L."/>
            <person name="Zhang D."/>
            <person name="Chen S."/>
            <person name="Shi Y."/>
            <person name="Ning Z."/>
            <person name="Chen S."/>
        </authorList>
    </citation>
    <scope>NUCLEOTIDE SEQUENCE [LARGE SCALE GENOMIC DNA]</scope>
    <source>
        <strain evidence="10">cv. PC099</strain>
    </source>
</reference>
<feature type="domain" description="Myb-like" evidence="7">
    <location>
        <begin position="11"/>
        <end position="63"/>
    </location>
</feature>
<dbReference type="PANTHER" id="PTHR10641:SF1103">
    <property type="entry name" value="TRANSCRIPTION FACTOR MYB72"/>
    <property type="match status" value="1"/>
</dbReference>
<comment type="subcellular location">
    <subcellularLocation>
        <location evidence="1">Nucleus</location>
    </subcellularLocation>
</comment>
<name>A0AAD4JQC1_PERFH</name>
<dbReference type="FunFam" id="1.10.10.60:FF:000015">
    <property type="entry name" value="Transcription factor RAX3"/>
    <property type="match status" value="1"/>
</dbReference>
<evidence type="ECO:0000313" key="9">
    <source>
        <dbReference type="EMBL" id="KAH6837168.1"/>
    </source>
</evidence>
<accession>A0AAD4JQC1</accession>
<feature type="domain" description="HTH myb-type" evidence="8">
    <location>
        <begin position="64"/>
        <end position="118"/>
    </location>
</feature>
<dbReference type="PROSITE" id="PS50090">
    <property type="entry name" value="MYB_LIKE"/>
    <property type="match status" value="2"/>
</dbReference>
<evidence type="ECO:0000259" key="8">
    <source>
        <dbReference type="PROSITE" id="PS51294"/>
    </source>
</evidence>
<dbReference type="CDD" id="cd00167">
    <property type="entry name" value="SANT"/>
    <property type="match status" value="2"/>
</dbReference>
<dbReference type="PANTHER" id="PTHR10641">
    <property type="entry name" value="MYB FAMILY TRANSCRIPTION FACTOR"/>
    <property type="match status" value="1"/>
</dbReference>
<dbReference type="FunFam" id="1.10.10.60:FF:000310">
    <property type="entry name" value="MYB transcription factor"/>
    <property type="match status" value="1"/>
</dbReference>
<keyword evidence="5" id="KW-0804">Transcription</keyword>